<dbReference type="PROSITE" id="PS00591">
    <property type="entry name" value="GH10_1"/>
    <property type="match status" value="1"/>
</dbReference>
<dbReference type="Gene3D" id="3.20.20.80">
    <property type="entry name" value="Glycosidases"/>
    <property type="match status" value="1"/>
</dbReference>
<comment type="caution">
    <text evidence="13">The sequence shown here is derived from an EMBL/GenBank/DDBJ whole genome shotgun (WGS) entry which is preliminary data.</text>
</comment>
<accession>A0A918A029</accession>
<dbReference type="GO" id="GO:0031176">
    <property type="term" value="F:endo-1,4-beta-xylanase activity"/>
    <property type="evidence" value="ECO:0007669"/>
    <property type="project" value="UniProtKB-EC"/>
</dbReference>
<evidence type="ECO:0000256" key="9">
    <source>
        <dbReference type="PROSITE-ProRule" id="PRU10061"/>
    </source>
</evidence>
<feature type="chain" id="PRO_5039607468" description="Beta-xylanase" evidence="11">
    <location>
        <begin position="19"/>
        <end position="366"/>
    </location>
</feature>
<evidence type="ECO:0000256" key="6">
    <source>
        <dbReference type="ARBA" id="ARBA00023277"/>
    </source>
</evidence>
<evidence type="ECO:0000256" key="1">
    <source>
        <dbReference type="ARBA" id="ARBA00000681"/>
    </source>
</evidence>
<organism evidence="13 14">
    <name type="scientific">Nonomuraea glycinis</name>
    <dbReference type="NCBI Taxonomy" id="2047744"/>
    <lineage>
        <taxon>Bacteria</taxon>
        <taxon>Bacillati</taxon>
        <taxon>Actinomycetota</taxon>
        <taxon>Actinomycetes</taxon>
        <taxon>Streptosporangiales</taxon>
        <taxon>Streptosporangiaceae</taxon>
        <taxon>Nonomuraea</taxon>
    </lineage>
</organism>
<evidence type="ECO:0000313" key="13">
    <source>
        <dbReference type="EMBL" id="GGP00610.1"/>
    </source>
</evidence>
<dbReference type="InterPro" id="IPR031158">
    <property type="entry name" value="GH10_AS"/>
</dbReference>
<keyword evidence="8 10" id="KW-0624">Polysaccharide degradation</keyword>
<dbReference type="AlphaFoldDB" id="A0A918A029"/>
<protein>
    <recommendedName>
        <fullName evidence="10">Beta-xylanase</fullName>
        <ecNumber evidence="10">3.2.1.8</ecNumber>
    </recommendedName>
</protein>
<dbReference type="InterPro" id="IPR001000">
    <property type="entry name" value="GH10_dom"/>
</dbReference>
<evidence type="ECO:0000313" key="14">
    <source>
        <dbReference type="Proteomes" id="UP000660745"/>
    </source>
</evidence>
<evidence type="ECO:0000256" key="11">
    <source>
        <dbReference type="SAM" id="SignalP"/>
    </source>
</evidence>
<dbReference type="RefSeq" id="WP_225276859.1">
    <property type="nucleotide sequence ID" value="NZ_BMNK01000001.1"/>
</dbReference>
<name>A0A918A029_9ACTN</name>
<comment type="similarity">
    <text evidence="2 10">Belongs to the glycosyl hydrolase 10 (cellulase F) family.</text>
</comment>
<dbReference type="PRINTS" id="PR00134">
    <property type="entry name" value="GLHYDRLASE10"/>
</dbReference>
<dbReference type="EC" id="3.2.1.8" evidence="10"/>
<keyword evidence="5 10" id="KW-0378">Hydrolase</keyword>
<dbReference type="InterPro" id="IPR017853">
    <property type="entry name" value="GH"/>
</dbReference>
<dbReference type="PANTHER" id="PTHR31490:SF88">
    <property type="entry name" value="BETA-XYLANASE"/>
    <property type="match status" value="1"/>
</dbReference>
<evidence type="ECO:0000256" key="2">
    <source>
        <dbReference type="ARBA" id="ARBA00007495"/>
    </source>
</evidence>
<evidence type="ECO:0000256" key="5">
    <source>
        <dbReference type="ARBA" id="ARBA00022801"/>
    </source>
</evidence>
<evidence type="ECO:0000256" key="8">
    <source>
        <dbReference type="ARBA" id="ARBA00023326"/>
    </source>
</evidence>
<keyword evidence="3" id="KW-0858">Xylan degradation</keyword>
<dbReference type="InterPro" id="IPR044846">
    <property type="entry name" value="GH10"/>
</dbReference>
<reference evidence="13" key="2">
    <citation type="submission" date="2020-09" db="EMBL/GenBank/DDBJ databases">
        <authorList>
            <person name="Sun Q."/>
            <person name="Zhou Y."/>
        </authorList>
    </citation>
    <scope>NUCLEOTIDE SEQUENCE</scope>
    <source>
        <strain evidence="13">CGMCC 4.7430</strain>
    </source>
</reference>
<evidence type="ECO:0000256" key="10">
    <source>
        <dbReference type="RuleBase" id="RU361174"/>
    </source>
</evidence>
<comment type="catalytic activity">
    <reaction evidence="1 10">
        <text>Endohydrolysis of (1-&gt;4)-beta-D-xylosidic linkages in xylans.</text>
        <dbReference type="EC" id="3.2.1.8"/>
    </reaction>
</comment>
<keyword evidence="7 10" id="KW-0326">Glycosidase</keyword>
<dbReference type="SUPFAM" id="SSF51445">
    <property type="entry name" value="(Trans)glycosidases"/>
    <property type="match status" value="1"/>
</dbReference>
<proteinExistence type="inferred from homology"/>
<evidence type="ECO:0000256" key="3">
    <source>
        <dbReference type="ARBA" id="ARBA00022651"/>
    </source>
</evidence>
<feature type="domain" description="GH10" evidence="12">
    <location>
        <begin position="43"/>
        <end position="360"/>
    </location>
</feature>
<gene>
    <name evidence="13" type="primary">xynA</name>
    <name evidence="13" type="ORF">GCM10012278_01630</name>
</gene>
<keyword evidence="6 10" id="KW-0119">Carbohydrate metabolism</keyword>
<sequence length="366" mass="41204">MRPLILALALALAVPAIALPASATATGPGHGSEHGSEHGPHRVQDLRDLARKLRINIGSAVDVAVLRAEPDYKARLNREFDHLTAENAMKWESVEPERGVYTWQDADEVVRNARRNGQQVRGHTLVWHNQLPAWLTTGVENGTIGATELRQILRDHITTQVRRYKGQVRAWDVVNEAFNEDGTPRQTIWLTHLGPGYIADAFRWAHRADPHAKLYLNDYNVEWNVPKIEATLTLIKQLQAQRVPIDGMGFQGHLGIQYDYPGDWANVMRRFADLGLEIAVTELDVRMVLPVTPEKLATQADYYGRALSDCLSVRACREFTVWGFTDRHSWVPGWFDGEGSACLLDENLAPKPAYDKLLTTRRVSGR</sequence>
<evidence type="ECO:0000256" key="4">
    <source>
        <dbReference type="ARBA" id="ARBA00022729"/>
    </source>
</evidence>
<feature type="signal peptide" evidence="11">
    <location>
        <begin position="1"/>
        <end position="18"/>
    </location>
</feature>
<dbReference type="SMART" id="SM00633">
    <property type="entry name" value="Glyco_10"/>
    <property type="match status" value="1"/>
</dbReference>
<dbReference type="EMBL" id="BMNK01000001">
    <property type="protein sequence ID" value="GGP00610.1"/>
    <property type="molecule type" value="Genomic_DNA"/>
</dbReference>
<keyword evidence="14" id="KW-1185">Reference proteome</keyword>
<keyword evidence="4 11" id="KW-0732">Signal</keyword>
<dbReference type="Proteomes" id="UP000660745">
    <property type="component" value="Unassembled WGS sequence"/>
</dbReference>
<evidence type="ECO:0000259" key="12">
    <source>
        <dbReference type="PROSITE" id="PS51760"/>
    </source>
</evidence>
<evidence type="ECO:0000256" key="7">
    <source>
        <dbReference type="ARBA" id="ARBA00023295"/>
    </source>
</evidence>
<dbReference type="PANTHER" id="PTHR31490">
    <property type="entry name" value="GLYCOSYL HYDROLASE"/>
    <property type="match status" value="1"/>
</dbReference>
<reference evidence="13" key="1">
    <citation type="journal article" date="2014" name="Int. J. Syst. Evol. Microbiol.">
        <title>Complete genome sequence of Corynebacterium casei LMG S-19264T (=DSM 44701T), isolated from a smear-ripened cheese.</title>
        <authorList>
            <consortium name="US DOE Joint Genome Institute (JGI-PGF)"/>
            <person name="Walter F."/>
            <person name="Albersmeier A."/>
            <person name="Kalinowski J."/>
            <person name="Ruckert C."/>
        </authorList>
    </citation>
    <scope>NUCLEOTIDE SEQUENCE</scope>
    <source>
        <strain evidence="13">CGMCC 4.7430</strain>
    </source>
</reference>
<dbReference type="Pfam" id="PF00331">
    <property type="entry name" value="Glyco_hydro_10"/>
    <property type="match status" value="1"/>
</dbReference>
<dbReference type="PROSITE" id="PS51760">
    <property type="entry name" value="GH10_2"/>
    <property type="match status" value="1"/>
</dbReference>
<feature type="active site" description="Nucleophile" evidence="9">
    <location>
        <position position="282"/>
    </location>
</feature>
<dbReference type="GO" id="GO:0045493">
    <property type="term" value="P:xylan catabolic process"/>
    <property type="evidence" value="ECO:0007669"/>
    <property type="project" value="UniProtKB-KW"/>
</dbReference>